<organism evidence="2 3">
    <name type="scientific">Erwinia plantamica</name>
    <dbReference type="NCBI Taxonomy" id="3237104"/>
    <lineage>
        <taxon>Bacteria</taxon>
        <taxon>Pseudomonadati</taxon>
        <taxon>Pseudomonadota</taxon>
        <taxon>Gammaproteobacteria</taxon>
        <taxon>Enterobacterales</taxon>
        <taxon>Erwiniaceae</taxon>
        <taxon>Erwinia</taxon>
    </lineage>
</organism>
<evidence type="ECO:0000313" key="3">
    <source>
        <dbReference type="Proteomes" id="UP001605250"/>
    </source>
</evidence>
<dbReference type="Gene3D" id="3.40.50.720">
    <property type="entry name" value="NAD(P)-binding Rossmann-like Domain"/>
    <property type="match status" value="1"/>
</dbReference>
<name>A0ABW7CKS9_9GAMM</name>
<dbReference type="RefSeq" id="WP_301253270.1">
    <property type="nucleotide sequence ID" value="NZ_JBGCUC010000008.1"/>
</dbReference>
<dbReference type="InterPro" id="IPR051450">
    <property type="entry name" value="Gfo/Idh/MocA_Oxidoreductases"/>
</dbReference>
<evidence type="ECO:0000313" key="2">
    <source>
        <dbReference type="EMBL" id="MFG6076824.1"/>
    </source>
</evidence>
<dbReference type="EMBL" id="JBGCUC010000008">
    <property type="protein sequence ID" value="MFG6076824.1"/>
    <property type="molecule type" value="Genomic_DNA"/>
</dbReference>
<evidence type="ECO:0000259" key="1">
    <source>
        <dbReference type="Pfam" id="PF01408"/>
    </source>
</evidence>
<dbReference type="PANTHER" id="PTHR43377:SF1">
    <property type="entry name" value="BILIVERDIN REDUCTASE A"/>
    <property type="match status" value="1"/>
</dbReference>
<dbReference type="Proteomes" id="UP001605250">
    <property type="component" value="Unassembled WGS sequence"/>
</dbReference>
<dbReference type="Pfam" id="PF01408">
    <property type="entry name" value="GFO_IDH_MocA"/>
    <property type="match status" value="1"/>
</dbReference>
<dbReference type="SUPFAM" id="SSF51735">
    <property type="entry name" value="NAD(P)-binding Rossmann-fold domains"/>
    <property type="match status" value="1"/>
</dbReference>
<accession>A0ABW7CKS9</accession>
<gene>
    <name evidence="2" type="ORF">AB3U87_10675</name>
</gene>
<proteinExistence type="predicted"/>
<comment type="caution">
    <text evidence="2">The sequence shown here is derived from an EMBL/GenBank/DDBJ whole genome shotgun (WGS) entry which is preliminary data.</text>
</comment>
<sequence>MAALNVLIIGPGYAGKRYINAFQSLEGEFRATEFNYAYVAVSKKDLPFTYYSNIEQALKQHLPDVIVVAVSDGNHAEVLFQLEGYSGFIICEKPLVNSADDLHRIRQALVNTLGFCMDMVERYSEATDYLKNYIRDNSLTLLRANFIWGKDRIHDHRTTCGVPSEIIHSLDLVEWVAGINEHLELDAAIGTESNFSISGDNILDSVSVTARLGEALITGYSSFTNIIRQRTLDFIFSSPEKELVYARLTFDTPEWDNDHLRLWKHTKQGDELIQAFTTSFDESEQALKTIQKLRKQVREVIHYLLNNLPPEHAFADLDTSLRLQRLLNTIEHKVRRLGPANYVLKDERELFTEDGSLEQLG</sequence>
<protein>
    <submittedName>
        <fullName evidence="2">Gfo/Idh/MocA family protein</fullName>
    </submittedName>
</protein>
<dbReference type="PANTHER" id="PTHR43377">
    <property type="entry name" value="BILIVERDIN REDUCTASE A"/>
    <property type="match status" value="1"/>
</dbReference>
<reference evidence="2 3" key="1">
    <citation type="submission" date="2024-07" db="EMBL/GenBank/DDBJ databases">
        <title>Novel bacterial strain Erwinia sp. OPT-41 promoting growth of various crops.</title>
        <authorList>
            <person name="Egorshina A."/>
            <person name="Lukyantsev M.A."/>
            <person name="Golubev S.N."/>
            <person name="Muratova A.Y."/>
            <person name="Bulygina E.A."/>
        </authorList>
    </citation>
    <scope>NUCLEOTIDE SEQUENCE [LARGE SCALE GENOMIC DNA]</scope>
    <source>
        <strain evidence="2 3">OPT-41</strain>
    </source>
</reference>
<dbReference type="InterPro" id="IPR036291">
    <property type="entry name" value="NAD(P)-bd_dom_sf"/>
</dbReference>
<dbReference type="InterPro" id="IPR000683">
    <property type="entry name" value="Gfo/Idh/MocA-like_OxRdtase_N"/>
</dbReference>
<feature type="domain" description="Gfo/Idh/MocA-like oxidoreductase N-terminal" evidence="1">
    <location>
        <begin position="4"/>
        <end position="109"/>
    </location>
</feature>
<keyword evidence="3" id="KW-1185">Reference proteome</keyword>